<feature type="transmembrane region" description="Helical" evidence="1">
    <location>
        <begin position="12"/>
        <end position="30"/>
    </location>
</feature>
<reference evidence="2 3" key="1">
    <citation type="submission" date="2016-10" db="EMBL/GenBank/DDBJ databases">
        <authorList>
            <person name="de Groot N.N."/>
        </authorList>
    </citation>
    <scope>NUCLEOTIDE SEQUENCE [LARGE SCALE GENOMIC DNA]</scope>
    <source>
        <strain evidence="2 3">AR40</strain>
    </source>
</reference>
<name>A0A1H9LPW5_BUTFI</name>
<evidence type="ECO:0000313" key="2">
    <source>
        <dbReference type="EMBL" id="SER13289.1"/>
    </source>
</evidence>
<dbReference type="AlphaFoldDB" id="A0A1H9LPW5"/>
<evidence type="ECO:0000313" key="3">
    <source>
        <dbReference type="Proteomes" id="UP000182584"/>
    </source>
</evidence>
<dbReference type="InterPro" id="IPR025324">
    <property type="entry name" value="DUF4230"/>
</dbReference>
<dbReference type="OrthoDB" id="2002825at2"/>
<dbReference type="RefSeq" id="WP_074754037.1">
    <property type="nucleotide sequence ID" value="NZ_FOGJ01000002.1"/>
</dbReference>
<dbReference type="Proteomes" id="UP000182584">
    <property type="component" value="Unassembled WGS sequence"/>
</dbReference>
<evidence type="ECO:0000256" key="1">
    <source>
        <dbReference type="SAM" id="Phobius"/>
    </source>
</evidence>
<keyword evidence="1" id="KW-0472">Membrane</keyword>
<dbReference type="EMBL" id="FOGJ01000002">
    <property type="protein sequence ID" value="SER13289.1"/>
    <property type="molecule type" value="Genomic_DNA"/>
</dbReference>
<keyword evidence="1" id="KW-0812">Transmembrane</keyword>
<proteinExistence type="predicted"/>
<dbReference type="eggNOG" id="ENOG5032YEZ">
    <property type="taxonomic scope" value="Bacteria"/>
</dbReference>
<keyword evidence="1" id="KW-1133">Transmembrane helix</keyword>
<evidence type="ECO:0008006" key="4">
    <source>
        <dbReference type="Google" id="ProtNLM"/>
    </source>
</evidence>
<accession>A0A1H9LPW5</accession>
<organism evidence="2 3">
    <name type="scientific">Butyrivibrio fibrisolvens</name>
    <dbReference type="NCBI Taxonomy" id="831"/>
    <lineage>
        <taxon>Bacteria</taxon>
        <taxon>Bacillati</taxon>
        <taxon>Bacillota</taxon>
        <taxon>Clostridia</taxon>
        <taxon>Lachnospirales</taxon>
        <taxon>Lachnospiraceae</taxon>
        <taxon>Butyrivibrio</taxon>
    </lineage>
</organism>
<protein>
    <recommendedName>
        <fullName evidence="4">DUF4230 domain-containing protein</fullName>
    </recommendedName>
</protein>
<dbReference type="Pfam" id="PF14014">
    <property type="entry name" value="DUF4230"/>
    <property type="match status" value="1"/>
</dbReference>
<gene>
    <name evidence="2" type="ORF">SAMN04487884_102140</name>
</gene>
<sequence length="233" mass="26297">MKNRIDIKKLVIWLISAAFIIGAVIVAIIFRNGSGRAYQKYNDGVNYIDPDTIQLSDSSVTVSFSEVILSKPEETRKLVVYEQSGEVSYTITDKLWGIDWDQTTKTLTVKYTGKGSFVVELDQIAQGDIIDDQENKILTIKIPHPQLDAIDINPDEVEIGNQTSGFFTIGDIKLTVEDYIDIESELRRRLVEKFDTVVNGQQADDLALDAVYDVYYPVVQAVDGDYELKIEFK</sequence>